<dbReference type="OrthoDB" id="3560703at2759"/>
<sequence length="308" mass="35035">MPANLNLLWVNKSQVSTSLSNCRDEQASHRRIRSHAVKAGHKTSCVKRPIKITTRDLRWTQRKTSSRVLPIPKSKNANTLPLDEPSQFEDWTPHPPLPPALHPRPRIPPTANWPLSIHHLTTHPDPFSSYPISLTPQTLTTLSYFTQTWSFSAFKLPGCIGYGQPPLAQHIITSLLRDCLQDETRSYCLLAAAEARRGYLHGKGKNWRGVAHVYAAKAMHGLRTWMARWNEDEKGKWWDEDDVTAIIFLAAYEIFCEDEKAAEKHLCAVRRLCKVEIRNAWVRRLRANLEVLVVRSLGGERGWGCGLG</sequence>
<gene>
    <name evidence="1" type="ORF">L207DRAFT_518371</name>
</gene>
<name>A0A2J6R3D9_HYAVF</name>
<accession>A0A2J6R3D9</accession>
<proteinExistence type="predicted"/>
<dbReference type="Proteomes" id="UP000235786">
    <property type="component" value="Unassembled WGS sequence"/>
</dbReference>
<dbReference type="EMBL" id="KZ613957">
    <property type="protein sequence ID" value="PMD33013.1"/>
    <property type="molecule type" value="Genomic_DNA"/>
</dbReference>
<evidence type="ECO:0000313" key="1">
    <source>
        <dbReference type="EMBL" id="PMD33013.1"/>
    </source>
</evidence>
<protein>
    <recommendedName>
        <fullName evidence="3">Transcription factor domain-containing protein</fullName>
    </recommendedName>
</protein>
<organism evidence="1 2">
    <name type="scientific">Hyaloscypha variabilis (strain UAMH 11265 / GT02V1 / F)</name>
    <name type="common">Meliniomyces variabilis</name>
    <dbReference type="NCBI Taxonomy" id="1149755"/>
    <lineage>
        <taxon>Eukaryota</taxon>
        <taxon>Fungi</taxon>
        <taxon>Dikarya</taxon>
        <taxon>Ascomycota</taxon>
        <taxon>Pezizomycotina</taxon>
        <taxon>Leotiomycetes</taxon>
        <taxon>Helotiales</taxon>
        <taxon>Hyaloscyphaceae</taxon>
        <taxon>Hyaloscypha</taxon>
        <taxon>Hyaloscypha variabilis</taxon>
    </lineage>
</organism>
<reference evidence="1 2" key="1">
    <citation type="submission" date="2016-04" db="EMBL/GenBank/DDBJ databases">
        <title>A degradative enzymes factory behind the ericoid mycorrhizal symbiosis.</title>
        <authorList>
            <consortium name="DOE Joint Genome Institute"/>
            <person name="Martino E."/>
            <person name="Morin E."/>
            <person name="Grelet G."/>
            <person name="Kuo A."/>
            <person name="Kohler A."/>
            <person name="Daghino S."/>
            <person name="Barry K."/>
            <person name="Choi C."/>
            <person name="Cichocki N."/>
            <person name="Clum A."/>
            <person name="Copeland A."/>
            <person name="Hainaut M."/>
            <person name="Haridas S."/>
            <person name="Labutti K."/>
            <person name="Lindquist E."/>
            <person name="Lipzen A."/>
            <person name="Khouja H.-R."/>
            <person name="Murat C."/>
            <person name="Ohm R."/>
            <person name="Olson A."/>
            <person name="Spatafora J."/>
            <person name="Veneault-Fourrey C."/>
            <person name="Henrissat B."/>
            <person name="Grigoriev I."/>
            <person name="Martin F."/>
            <person name="Perotto S."/>
        </authorList>
    </citation>
    <scope>NUCLEOTIDE SEQUENCE [LARGE SCALE GENOMIC DNA]</scope>
    <source>
        <strain evidence="1 2">F</strain>
    </source>
</reference>
<evidence type="ECO:0000313" key="2">
    <source>
        <dbReference type="Proteomes" id="UP000235786"/>
    </source>
</evidence>
<keyword evidence="2" id="KW-1185">Reference proteome</keyword>
<evidence type="ECO:0008006" key="3">
    <source>
        <dbReference type="Google" id="ProtNLM"/>
    </source>
</evidence>
<dbReference type="AlphaFoldDB" id="A0A2J6R3D9"/>